<dbReference type="Proteomes" id="UP001495910">
    <property type="component" value="Unassembled WGS sequence"/>
</dbReference>
<evidence type="ECO:0000313" key="2">
    <source>
        <dbReference type="Proteomes" id="UP001495910"/>
    </source>
</evidence>
<reference evidence="1 2" key="1">
    <citation type="submission" date="2024-02" db="EMBL/GenBank/DDBJ databases">
        <title>Draft genome sequence of Collimonas sp. strain H4R21, an effective mineral-weathering bacterial strain isolated from the beech rhizosphere.</title>
        <authorList>
            <person name="Morin E."/>
            <person name="Uroz S."/>
            <person name="Leveau J.H.J."/>
            <person name="Kumar R."/>
            <person name="Rey M.W."/>
            <person name="Pham J."/>
        </authorList>
    </citation>
    <scope>NUCLEOTIDE SEQUENCE [LARGE SCALE GENOMIC DNA]</scope>
    <source>
        <strain evidence="1 2">H4R21</strain>
    </source>
</reference>
<dbReference type="EMBL" id="JBANDC010000010">
    <property type="protein sequence ID" value="MEM4988822.1"/>
    <property type="molecule type" value="Genomic_DNA"/>
</dbReference>
<evidence type="ECO:0000313" key="1">
    <source>
        <dbReference type="EMBL" id="MEM4988822.1"/>
    </source>
</evidence>
<dbReference type="InterPro" id="IPR006427">
    <property type="entry name" value="Portal_HK97"/>
</dbReference>
<dbReference type="RefSeq" id="WP_342830150.1">
    <property type="nucleotide sequence ID" value="NZ_JBANDC010000010.1"/>
</dbReference>
<name>A0ABU9PY16_9BURK</name>
<sequence>MQNKTLAAVLSHGMRPLELKSTGSISLTDGAFWSRWLGMSNFSGKSVTVNSALQIGTVMACVRLISEVLSTLPFGLFYKDAKGAQIPATDHQLYYLLHTQPNATMTAAVFWQVLLLSLLLHGNSYVEKRMSAGVITSLEFLRPEFVTRRRLKSGAILWRYNDPLTGETRTIPENRMWHVPAFTIDGETGLSPVAYGANVFGAAMAADEASAETFTNGMKASGLVTMDVVLKPDQRADIRKHVKQVSDSGGVMVLEKGSEFQQMRMNPQDAELLSTRIFNIEEMCRWFRVDPALIGHGGKDSNWGTGLEEKMIWLVTLTLRPWAVRLEQGIRKDLLTPAERQRYSAEVALEGLLRGDSAARAAFYSVMTQNGIMTRDDCRQKENLPALGGNAAVLTVQSNMLPIDKLGEGGGAGTTAKNALLAWLDNGEKDQK</sequence>
<protein>
    <submittedName>
        <fullName evidence="1">Phage portal protein</fullName>
    </submittedName>
</protein>
<comment type="caution">
    <text evidence="1">The sequence shown here is derived from an EMBL/GenBank/DDBJ whole genome shotgun (WGS) entry which is preliminary data.</text>
</comment>
<gene>
    <name evidence="1" type="ORF">V8G57_15620</name>
</gene>
<dbReference type="InterPro" id="IPR006944">
    <property type="entry name" value="Phage/GTA_portal"/>
</dbReference>
<keyword evidence="2" id="KW-1185">Reference proteome</keyword>
<dbReference type="NCBIfam" id="TIGR01537">
    <property type="entry name" value="portal_HK97"/>
    <property type="match status" value="1"/>
</dbReference>
<accession>A0ABU9PY16</accession>
<proteinExistence type="predicted"/>
<dbReference type="Pfam" id="PF04860">
    <property type="entry name" value="Phage_portal"/>
    <property type="match status" value="1"/>
</dbReference>
<organism evidence="1 2">
    <name type="scientific">Collimonas rhizosphaerae</name>
    <dbReference type="NCBI Taxonomy" id="3126357"/>
    <lineage>
        <taxon>Bacteria</taxon>
        <taxon>Pseudomonadati</taxon>
        <taxon>Pseudomonadota</taxon>
        <taxon>Betaproteobacteria</taxon>
        <taxon>Burkholderiales</taxon>
        <taxon>Oxalobacteraceae</taxon>
        <taxon>Collimonas</taxon>
    </lineage>
</organism>